<dbReference type="InterPro" id="IPR050173">
    <property type="entry name" value="ABC_transporter_C-like"/>
</dbReference>
<dbReference type="SUPFAM" id="SSF52540">
    <property type="entry name" value="P-loop containing nucleoside triphosphate hydrolases"/>
    <property type="match status" value="2"/>
</dbReference>
<feature type="transmembrane region" description="Helical" evidence="11">
    <location>
        <begin position="989"/>
        <end position="1013"/>
    </location>
</feature>
<protein>
    <recommendedName>
        <fullName evidence="16">ABC transporter</fullName>
    </recommendedName>
</protein>
<dbReference type="SMART" id="SM00382">
    <property type="entry name" value="AAA"/>
    <property type="match status" value="2"/>
</dbReference>
<dbReference type="Proteomes" id="UP001162060">
    <property type="component" value="Unassembled WGS sequence"/>
</dbReference>
<dbReference type="CDD" id="cd03244">
    <property type="entry name" value="ABCC_MRP_domain2"/>
    <property type="match status" value="1"/>
</dbReference>
<dbReference type="Pfam" id="PF00664">
    <property type="entry name" value="ABC_membrane"/>
    <property type="match status" value="2"/>
</dbReference>
<evidence type="ECO:0000256" key="2">
    <source>
        <dbReference type="ARBA" id="ARBA00022448"/>
    </source>
</evidence>
<evidence type="ECO:0000313" key="15">
    <source>
        <dbReference type="Proteomes" id="UP001162060"/>
    </source>
</evidence>
<keyword evidence="6" id="KW-0067">ATP-binding</keyword>
<keyword evidence="8 11" id="KW-0472">Membrane</keyword>
<evidence type="ECO:0000256" key="8">
    <source>
        <dbReference type="ARBA" id="ARBA00023136"/>
    </source>
</evidence>
<feature type="transmembrane region" description="Helical" evidence="11">
    <location>
        <begin position="152"/>
        <end position="173"/>
    </location>
</feature>
<evidence type="ECO:0000313" key="14">
    <source>
        <dbReference type="EMBL" id="CAK7922877.1"/>
    </source>
</evidence>
<dbReference type="EMBL" id="CAKLBY020000066">
    <property type="protein sequence ID" value="CAK7922877.1"/>
    <property type="molecule type" value="Genomic_DNA"/>
</dbReference>
<dbReference type="CDD" id="cd18605">
    <property type="entry name" value="ABC_6TM_MRP7_D2_like"/>
    <property type="match status" value="1"/>
</dbReference>
<gene>
    <name evidence="14" type="ORF">PM001_LOCUS8048</name>
</gene>
<feature type="transmembrane region" description="Helical" evidence="11">
    <location>
        <begin position="418"/>
        <end position="437"/>
    </location>
</feature>
<dbReference type="FunFam" id="1.20.1560.10:FF:000013">
    <property type="entry name" value="ABC transporter C family member 2"/>
    <property type="match status" value="1"/>
</dbReference>
<proteinExistence type="predicted"/>
<dbReference type="InterPro" id="IPR003439">
    <property type="entry name" value="ABC_transporter-like_ATP-bd"/>
</dbReference>
<dbReference type="Gene3D" id="1.20.1560.10">
    <property type="entry name" value="ABC transporter type 1, transmembrane domain"/>
    <property type="match status" value="2"/>
</dbReference>
<evidence type="ECO:0000259" key="12">
    <source>
        <dbReference type="PROSITE" id="PS50893"/>
    </source>
</evidence>
<dbReference type="PROSITE" id="PS50929">
    <property type="entry name" value="ABC_TM1F"/>
    <property type="match status" value="2"/>
</dbReference>
<evidence type="ECO:0000256" key="7">
    <source>
        <dbReference type="ARBA" id="ARBA00022989"/>
    </source>
</evidence>
<dbReference type="InterPro" id="IPR003593">
    <property type="entry name" value="AAA+_ATPase"/>
</dbReference>
<dbReference type="FunFam" id="3.40.50.300:FF:001172">
    <property type="entry name" value="Cystic fibrosis transmembrane conductance regulator"/>
    <property type="match status" value="1"/>
</dbReference>
<evidence type="ECO:0000259" key="13">
    <source>
        <dbReference type="PROSITE" id="PS50929"/>
    </source>
</evidence>
<evidence type="ECO:0000256" key="11">
    <source>
        <dbReference type="SAM" id="Phobius"/>
    </source>
</evidence>
<keyword evidence="3 11" id="KW-0812">Transmembrane</keyword>
<keyword evidence="9" id="KW-0325">Glycoprotein</keyword>
<evidence type="ECO:0000256" key="6">
    <source>
        <dbReference type="ARBA" id="ARBA00022840"/>
    </source>
</evidence>
<feature type="domain" description="ABC transporter" evidence="12">
    <location>
        <begin position="637"/>
        <end position="882"/>
    </location>
</feature>
<feature type="transmembrane region" description="Helical" evidence="11">
    <location>
        <begin position="120"/>
        <end position="140"/>
    </location>
</feature>
<feature type="transmembrane region" description="Helical" evidence="11">
    <location>
        <begin position="948"/>
        <end position="968"/>
    </location>
</feature>
<feature type="transmembrane region" description="Helical" evidence="11">
    <location>
        <begin position="395"/>
        <end position="412"/>
    </location>
</feature>
<evidence type="ECO:0000256" key="3">
    <source>
        <dbReference type="ARBA" id="ARBA00022692"/>
    </source>
</evidence>
<evidence type="ECO:0000256" key="4">
    <source>
        <dbReference type="ARBA" id="ARBA00022737"/>
    </source>
</evidence>
<dbReference type="InterPro" id="IPR011527">
    <property type="entry name" value="ABC1_TM_dom"/>
</dbReference>
<dbReference type="InterPro" id="IPR017871">
    <property type="entry name" value="ABC_transporter-like_CS"/>
</dbReference>
<feature type="transmembrane region" description="Helical" evidence="11">
    <location>
        <begin position="57"/>
        <end position="77"/>
    </location>
</feature>
<dbReference type="GO" id="GO:0140359">
    <property type="term" value="F:ABC-type transporter activity"/>
    <property type="evidence" value="ECO:0007669"/>
    <property type="project" value="InterPro"/>
</dbReference>
<keyword evidence="7 11" id="KW-1133">Transmembrane helix</keyword>
<evidence type="ECO:0000256" key="10">
    <source>
        <dbReference type="SAM" id="MobiDB-lite"/>
    </source>
</evidence>
<dbReference type="PANTHER" id="PTHR24223">
    <property type="entry name" value="ATP-BINDING CASSETTE SUB-FAMILY C"/>
    <property type="match status" value="1"/>
</dbReference>
<evidence type="ECO:0000256" key="1">
    <source>
        <dbReference type="ARBA" id="ARBA00004141"/>
    </source>
</evidence>
<feature type="domain" description="ABC transporter" evidence="12">
    <location>
        <begin position="1297"/>
        <end position="1537"/>
    </location>
</feature>
<accession>A0AAV1TM65</accession>
<name>A0AAV1TM65_9STRA</name>
<organism evidence="14 15">
    <name type="scientific">Peronospora matthiolae</name>
    <dbReference type="NCBI Taxonomy" id="2874970"/>
    <lineage>
        <taxon>Eukaryota</taxon>
        <taxon>Sar</taxon>
        <taxon>Stramenopiles</taxon>
        <taxon>Oomycota</taxon>
        <taxon>Peronosporomycetes</taxon>
        <taxon>Peronosporales</taxon>
        <taxon>Peronosporaceae</taxon>
        <taxon>Peronospora</taxon>
    </lineage>
</organism>
<feature type="transmembrane region" description="Helical" evidence="11">
    <location>
        <begin position="1175"/>
        <end position="1194"/>
    </location>
</feature>
<dbReference type="GO" id="GO:0005524">
    <property type="term" value="F:ATP binding"/>
    <property type="evidence" value="ECO:0007669"/>
    <property type="project" value="UniProtKB-KW"/>
</dbReference>
<dbReference type="InterPro" id="IPR036640">
    <property type="entry name" value="ABC1_TM_sf"/>
</dbReference>
<dbReference type="Gene3D" id="3.40.50.300">
    <property type="entry name" value="P-loop containing nucleotide triphosphate hydrolases"/>
    <property type="match status" value="2"/>
</dbReference>
<feature type="region of interest" description="Disordered" evidence="10">
    <location>
        <begin position="905"/>
        <end position="926"/>
    </location>
</feature>
<keyword evidence="4" id="KW-0677">Repeat</keyword>
<evidence type="ECO:0008006" key="16">
    <source>
        <dbReference type="Google" id="ProtNLM"/>
    </source>
</evidence>
<feature type="transmembrane region" description="Helical" evidence="11">
    <location>
        <begin position="1075"/>
        <end position="1101"/>
    </location>
</feature>
<dbReference type="PANTHER" id="PTHR24223:SF441">
    <property type="match status" value="1"/>
</dbReference>
<reference evidence="14" key="1">
    <citation type="submission" date="2024-01" db="EMBL/GenBank/DDBJ databases">
        <authorList>
            <person name="Webb A."/>
        </authorList>
    </citation>
    <scope>NUCLEOTIDE SEQUENCE</scope>
    <source>
        <strain evidence="14">Pm1</strain>
    </source>
</reference>
<dbReference type="GO" id="GO:0016887">
    <property type="term" value="F:ATP hydrolysis activity"/>
    <property type="evidence" value="ECO:0007669"/>
    <property type="project" value="InterPro"/>
</dbReference>
<evidence type="ECO:0000256" key="9">
    <source>
        <dbReference type="ARBA" id="ARBA00023180"/>
    </source>
</evidence>
<evidence type="ECO:0000256" key="5">
    <source>
        <dbReference type="ARBA" id="ARBA00022741"/>
    </source>
</evidence>
<keyword evidence="2" id="KW-0813">Transport</keyword>
<dbReference type="SUPFAM" id="SSF90123">
    <property type="entry name" value="ABC transporter transmembrane region"/>
    <property type="match status" value="2"/>
</dbReference>
<dbReference type="PROSITE" id="PS50893">
    <property type="entry name" value="ABC_TRANSPORTER_2"/>
    <property type="match status" value="2"/>
</dbReference>
<dbReference type="PROSITE" id="PS00211">
    <property type="entry name" value="ABC_TRANSPORTER_1"/>
    <property type="match status" value="2"/>
</dbReference>
<keyword evidence="5" id="KW-0547">Nucleotide-binding</keyword>
<comment type="caution">
    <text evidence="14">The sequence shown here is derived from an EMBL/GenBank/DDBJ whole genome shotgun (WGS) entry which is preliminary data.</text>
</comment>
<dbReference type="CDD" id="cd18598">
    <property type="entry name" value="ABC_6TM_MRP7_D1_like"/>
    <property type="match status" value="1"/>
</dbReference>
<dbReference type="GO" id="GO:0016020">
    <property type="term" value="C:membrane"/>
    <property type="evidence" value="ECO:0007669"/>
    <property type="project" value="UniProtKB-SubCell"/>
</dbReference>
<feature type="domain" description="ABC transmembrane type-1" evidence="13">
    <location>
        <begin position="951"/>
        <end position="1233"/>
    </location>
</feature>
<dbReference type="Pfam" id="PF00005">
    <property type="entry name" value="ABC_tran"/>
    <property type="match status" value="2"/>
</dbReference>
<feature type="transmembrane region" description="Helical" evidence="11">
    <location>
        <begin position="89"/>
        <end position="108"/>
    </location>
</feature>
<dbReference type="InterPro" id="IPR027417">
    <property type="entry name" value="P-loop_NTPase"/>
</dbReference>
<sequence>MLSIYCVELNGSFLSRAQCTQLLVLQGSRLTLLYLCMNRVLHLARKPIGNLKHWNEVDIVLLVMQFVAVVAATISSVEVAKAATLYPSSASFVVGASVSTAMWFFYAVQNLYEFLQQEASCKVVTLFVVLCVVEELVGGMSTTTSEVPVKVLVWYTTTISVVVAGLAVLRVSINRRNREDTKDGRVDRDLDATGTRIESPLDRVGWFSLLSLSWNTPIITLGKARRLEINDVPNLPVRDTTSVAASQFETELQREFSLYPPPKRSFLRVAGRLYGADVFRFAVWSTVNKAVGLVSPLLLKHFLDWAAASDSSLSTGYYLAAAMVARSVISAVSGTQFNLAWKRFDLRVQAGLVSAIYARMLQLSGEGKRKAGGLGHITNLISVDVGRIVSMPGTLFDMVLIPIEIAVAFILLSEAVSLSFVAGVAVLAIMLPLQTVLGRKIQRVTANMMRFRDERVGLVAESLAAIRTLKLLGWITARLEIMSKSRSLEFGRLQVRKYLDAFCVFFWASTPVIVQVSVFATAIFSGQDISASDAFTAIALLDRLVFPMNYLPWIVNAFLEAKVSALRIRGFLFDKEVSACTEEGLHRNDQPQSATSSPEEADKYVASIRDCEFGWGATKASDIEAEDGDVSTVDTPLLMGDTSEPSASHPFILRINELGLRRGSTYVVCGPVGAGKSSLLLALLGEMPKQTSLRNPACVYRRQESLRCSYSPQNPWLFSGSVRSNITLCCDNDIYRGGEESDADPDRVERVLRICELDVDLCHLKPPYNVAEGGSNVSGGQRARINLARALYQQADLYLLDDPLSGLDATTASKVMTNCFTSGSGIFTADATVVIVTHSLHLLSLLPTDVHVVVMDEGCIVEQGAYNALKAQDPPSRLMTLLKRSTGEDVSNSTSSSVPFAAVTKKSEHAANTDEVTADESIPMEEKDERRESGVVGWHVWKAYSSDVGWTLSAIILMSVIVMQISRNSLDWWIAVYTNGRHSITPREFAMILLYIAGTNIVSVFFRSFLFAYGGLRAARATYHKLVQSVFAASLRFFKQTPVGRVLNRLSGDTYAVDESLPFTLNIFLKDAADVVGALVILLYGNRFVLLLLVPLALLYFRLQRDYRPISRHLKRLDATTQSFQLAAITDTLNGLNVIRAAGRQRQYSLVYEVCLNQNQRVSFLSSTTNAWFRLRLDMLGVCVTSFIVVFAVADFSLTGITNPGILGLTLTYALPIVGKLNSILNSFVHTERQMIAVERVKEYTELQSEEEIVGAGRISKTNDVPQFWPAAGHISIVALSVTYVTSANDIGHHNNSSGADIVKASPHVVAPALNHVTCDIPAGQKLGICGRTGAGKSTLLNALFRAVPWARSGSIRIDNVPLESIQLQDLRSRLTYIPQDVVLFSGTVRSNLDPDGVLDDERLWTVLRKCGRLANAVAKLDRGLDTAVEGGANEQAAMFSQGQAQLLCVARALLRPSKVLCIDEATASLDHETEQVISETIASEFSKSTVIMVAHRVETIMRCDRVLLLDRGSVVESGDPKKLARSPQSLFSRLVDSSMSESVLSL</sequence>
<comment type="subcellular location">
    <subcellularLocation>
        <location evidence="1">Membrane</location>
        <topology evidence="1">Multi-pass membrane protein</topology>
    </subcellularLocation>
</comment>
<feature type="domain" description="ABC transmembrane type-1" evidence="13">
    <location>
        <begin position="282"/>
        <end position="560"/>
    </location>
</feature>